<organism evidence="2 3">
    <name type="scientific">Branchiibius hedensis</name>
    <dbReference type="NCBI Taxonomy" id="672460"/>
    <lineage>
        <taxon>Bacteria</taxon>
        <taxon>Bacillati</taxon>
        <taxon>Actinomycetota</taxon>
        <taxon>Actinomycetes</taxon>
        <taxon>Micrococcales</taxon>
        <taxon>Dermacoccaceae</taxon>
        <taxon>Branchiibius</taxon>
    </lineage>
</organism>
<dbReference type="Pfam" id="PF13312">
    <property type="entry name" value="DUF4081"/>
    <property type="match status" value="1"/>
</dbReference>
<dbReference type="Gene3D" id="3.40.630.30">
    <property type="match status" value="1"/>
</dbReference>
<dbReference type="InterPro" id="IPR000182">
    <property type="entry name" value="GNAT_dom"/>
</dbReference>
<dbReference type="AlphaFoldDB" id="A0A2Y8ZXL4"/>
<dbReference type="InterPro" id="IPR016794">
    <property type="entry name" value="UCP21603_acetyltransf"/>
</dbReference>
<protein>
    <recommendedName>
        <fullName evidence="1">N-acetyltransferase domain-containing protein</fullName>
    </recommendedName>
</protein>
<dbReference type="Pfam" id="PF00583">
    <property type="entry name" value="Acetyltransf_1"/>
    <property type="match status" value="1"/>
</dbReference>
<dbReference type="Proteomes" id="UP000250028">
    <property type="component" value="Unassembled WGS sequence"/>
</dbReference>
<gene>
    <name evidence="2" type="ORF">SAMN04489750_1942</name>
</gene>
<dbReference type="InterPro" id="IPR025289">
    <property type="entry name" value="DUF4081"/>
</dbReference>
<reference evidence="3" key="1">
    <citation type="submission" date="2016-10" db="EMBL/GenBank/DDBJ databases">
        <authorList>
            <person name="Varghese N."/>
            <person name="Submissions S."/>
        </authorList>
    </citation>
    <scope>NUCLEOTIDE SEQUENCE [LARGE SCALE GENOMIC DNA]</scope>
    <source>
        <strain evidence="3">DSM 22951</strain>
    </source>
</reference>
<dbReference type="InterPro" id="IPR016181">
    <property type="entry name" value="Acyl_CoA_acyltransferase"/>
</dbReference>
<evidence type="ECO:0000313" key="2">
    <source>
        <dbReference type="EMBL" id="SSA34617.1"/>
    </source>
</evidence>
<name>A0A2Y8ZXL4_9MICO</name>
<dbReference type="PROSITE" id="PS51186">
    <property type="entry name" value="GNAT"/>
    <property type="match status" value="1"/>
</dbReference>
<evidence type="ECO:0000259" key="1">
    <source>
        <dbReference type="PROSITE" id="PS51186"/>
    </source>
</evidence>
<proteinExistence type="predicted"/>
<keyword evidence="3" id="KW-1185">Reference proteome</keyword>
<dbReference type="PIRSF" id="PIRSF021603">
    <property type="entry name" value="UCP21603_acetyltransf"/>
    <property type="match status" value="1"/>
</dbReference>
<accession>A0A2Y8ZXL4</accession>
<dbReference type="RefSeq" id="WP_170119821.1">
    <property type="nucleotide sequence ID" value="NZ_QGDN01000001.1"/>
</dbReference>
<sequence length="281" mass="30718">MVLRIMHGARVLGRDDYGAALDVCDLDPLTNVFVAARLLEGGPYATSSALGVDDSDGLRSLCWMSANVVPVNADDAALDAYAERLRKHQRRTSSLFGDAAQVLALWGRLERHWGTPRSLRRHQPMMAVSTAPLATGREIDPRVRPARPDEVDLVLPASAHMFTEEIGYRPYVGSDRDYRRLVSALIGAGQTFVLVERGRVVFKADVGSVASGVAQIQGVWVAPDRRGQGIAIPAMNAVVQQVLDFYAHTVTLYVNDFNEPAVRTYTAVGFRQVGEFATVIL</sequence>
<dbReference type="SUPFAM" id="SSF55729">
    <property type="entry name" value="Acyl-CoA N-acyltransferases (Nat)"/>
    <property type="match status" value="1"/>
</dbReference>
<dbReference type="EMBL" id="UESZ01000001">
    <property type="protein sequence ID" value="SSA34617.1"/>
    <property type="molecule type" value="Genomic_DNA"/>
</dbReference>
<dbReference type="GO" id="GO:0016747">
    <property type="term" value="F:acyltransferase activity, transferring groups other than amino-acyl groups"/>
    <property type="evidence" value="ECO:0007669"/>
    <property type="project" value="InterPro"/>
</dbReference>
<evidence type="ECO:0000313" key="3">
    <source>
        <dbReference type="Proteomes" id="UP000250028"/>
    </source>
</evidence>
<feature type="domain" description="N-acetyltransferase" evidence="1">
    <location>
        <begin position="141"/>
        <end position="281"/>
    </location>
</feature>